<comment type="subcellular location">
    <subcellularLocation>
        <location evidence="1">Cell membrane</location>
        <topology evidence="1">Multi-pass membrane protein</topology>
    </subcellularLocation>
</comment>
<feature type="transmembrane region" description="Helical" evidence="8">
    <location>
        <begin position="100"/>
        <end position="129"/>
    </location>
</feature>
<keyword evidence="6 8" id="KW-1133">Transmembrane helix</keyword>
<accession>A0ABQ6HLI4</accession>
<feature type="transmembrane region" description="Helical" evidence="8">
    <location>
        <begin position="233"/>
        <end position="258"/>
    </location>
</feature>
<dbReference type="EMBL" id="BSUJ01000001">
    <property type="protein sequence ID" value="GMA19331.1"/>
    <property type="molecule type" value="Genomic_DNA"/>
</dbReference>
<keyword evidence="10" id="KW-1185">Reference proteome</keyword>
<evidence type="ECO:0000256" key="8">
    <source>
        <dbReference type="SAM" id="Phobius"/>
    </source>
</evidence>
<dbReference type="InterPro" id="IPR000522">
    <property type="entry name" value="ABC_transptr_permease_BtuC"/>
</dbReference>
<evidence type="ECO:0000313" key="9">
    <source>
        <dbReference type="EMBL" id="GMA19331.1"/>
    </source>
</evidence>
<gene>
    <name evidence="9" type="primary">fepG</name>
    <name evidence="9" type="ORF">GCM10025862_13520</name>
</gene>
<evidence type="ECO:0000313" key="10">
    <source>
        <dbReference type="Proteomes" id="UP001157109"/>
    </source>
</evidence>
<comment type="caution">
    <text evidence="9">The sequence shown here is derived from an EMBL/GenBank/DDBJ whole genome shotgun (WGS) entry which is preliminary data.</text>
</comment>
<name>A0ABQ6HLI4_9MICO</name>
<evidence type="ECO:0000256" key="4">
    <source>
        <dbReference type="ARBA" id="ARBA00022475"/>
    </source>
</evidence>
<dbReference type="Pfam" id="PF01032">
    <property type="entry name" value="FecCD"/>
    <property type="match status" value="1"/>
</dbReference>
<reference evidence="10" key="1">
    <citation type="journal article" date="2019" name="Int. J. Syst. Evol. Microbiol.">
        <title>The Global Catalogue of Microorganisms (GCM) 10K type strain sequencing project: providing services to taxonomists for standard genome sequencing and annotation.</title>
        <authorList>
            <consortium name="The Broad Institute Genomics Platform"/>
            <consortium name="The Broad Institute Genome Sequencing Center for Infectious Disease"/>
            <person name="Wu L."/>
            <person name="Ma J."/>
        </authorList>
    </citation>
    <scope>NUCLEOTIDE SEQUENCE [LARGE SCALE GENOMIC DNA]</scope>
    <source>
        <strain evidence="10">NBRC 105830</strain>
    </source>
</reference>
<keyword evidence="7 8" id="KW-0472">Membrane</keyword>
<feature type="transmembrane region" description="Helical" evidence="8">
    <location>
        <begin position="299"/>
        <end position="318"/>
    </location>
</feature>
<feature type="transmembrane region" description="Helical" evidence="8">
    <location>
        <begin position="141"/>
        <end position="165"/>
    </location>
</feature>
<dbReference type="Gene3D" id="1.10.3470.10">
    <property type="entry name" value="ABC transporter involved in vitamin B12 uptake, BtuC"/>
    <property type="match status" value="1"/>
</dbReference>
<evidence type="ECO:0000256" key="1">
    <source>
        <dbReference type="ARBA" id="ARBA00004651"/>
    </source>
</evidence>
<keyword evidence="5 8" id="KW-0812">Transmembrane</keyword>
<evidence type="ECO:0000256" key="6">
    <source>
        <dbReference type="ARBA" id="ARBA00022989"/>
    </source>
</evidence>
<dbReference type="PANTHER" id="PTHR30472:SF24">
    <property type="entry name" value="FERRIC ENTEROBACTIN TRANSPORT SYSTEM PERMEASE PROTEIN FEPG"/>
    <property type="match status" value="1"/>
</dbReference>
<protein>
    <submittedName>
        <fullName evidence="9">Iron-enterobactin transporter permease</fullName>
    </submittedName>
</protein>
<evidence type="ECO:0000256" key="7">
    <source>
        <dbReference type="ARBA" id="ARBA00023136"/>
    </source>
</evidence>
<comment type="similarity">
    <text evidence="2">Belongs to the binding-protein-dependent transport system permease family. FecCD subfamily.</text>
</comment>
<keyword evidence="3" id="KW-0813">Transport</keyword>
<feature type="transmembrane region" description="Helical" evidence="8">
    <location>
        <begin position="270"/>
        <end position="293"/>
    </location>
</feature>
<proteinExistence type="inferred from homology"/>
<dbReference type="RefSeq" id="WP_241441759.1">
    <property type="nucleotide sequence ID" value="NZ_BSUJ01000001.1"/>
</dbReference>
<keyword evidence="4" id="KW-1003">Cell membrane</keyword>
<evidence type="ECO:0000256" key="5">
    <source>
        <dbReference type="ARBA" id="ARBA00022692"/>
    </source>
</evidence>
<feature type="transmembrane region" description="Helical" evidence="8">
    <location>
        <begin position="62"/>
        <end position="79"/>
    </location>
</feature>
<organism evidence="9 10">
    <name type="scientific">Arsenicicoccus piscis</name>
    <dbReference type="NCBI Taxonomy" id="673954"/>
    <lineage>
        <taxon>Bacteria</taxon>
        <taxon>Bacillati</taxon>
        <taxon>Actinomycetota</taxon>
        <taxon>Actinomycetes</taxon>
        <taxon>Micrococcales</taxon>
        <taxon>Intrasporangiaceae</taxon>
        <taxon>Arsenicicoccus</taxon>
    </lineage>
</organism>
<evidence type="ECO:0000256" key="2">
    <source>
        <dbReference type="ARBA" id="ARBA00007935"/>
    </source>
</evidence>
<sequence length="326" mass="32018">MTARRPVLAVAGLVLTLVVVASATLAAGRLGIAPGRQLDALWDLARTGDGPFVLKRLRGPRLATGIGAGAALGLAGALLQRTSGNPLVTPDVIGITAGAGAGLSLSLLVPSLPAGVGAVLGAALAALIVHRSTGVGFRDPAAVIVAGIGVAALATALTQCVMISVRREEAEALGAALTGSLAARTWTQAGTVALAVLVLGAVASTLRGRLRLLELGDEAAHALGGAPGPTRALATAVSIALTAAAVSVAGPIMFAALTAPHLARWVTGRVPLLTAALVGALVVAAADLAVQQVPAVQQLPVGVLTAAIGGVFLGALLLQQWRTGRA</sequence>
<dbReference type="InterPro" id="IPR037294">
    <property type="entry name" value="ABC_BtuC-like"/>
</dbReference>
<feature type="transmembrane region" description="Helical" evidence="8">
    <location>
        <begin position="186"/>
        <end position="206"/>
    </location>
</feature>
<dbReference type="SUPFAM" id="SSF81345">
    <property type="entry name" value="ABC transporter involved in vitamin B12 uptake, BtuC"/>
    <property type="match status" value="1"/>
</dbReference>
<evidence type="ECO:0000256" key="3">
    <source>
        <dbReference type="ARBA" id="ARBA00022448"/>
    </source>
</evidence>
<dbReference type="Proteomes" id="UP001157109">
    <property type="component" value="Unassembled WGS sequence"/>
</dbReference>
<dbReference type="PANTHER" id="PTHR30472">
    <property type="entry name" value="FERRIC ENTEROBACTIN TRANSPORT SYSTEM PERMEASE PROTEIN"/>
    <property type="match status" value="1"/>
</dbReference>